<sequence length="130" mass="13809">MTGIARLFMLTAVICALGGMVWGIQMSASQDHLLSPAHGHLNLLGWVSCAIYAFYYHLVPGADYGALPRLHLAAALLSLGLLVPGIPLAIQERTEMLAQAGSLAALVSMLLFGVIVLRSRPDKAAYAPQQ</sequence>
<evidence type="ECO:0000313" key="3">
    <source>
        <dbReference type="Proteomes" id="UP000766629"/>
    </source>
</evidence>
<name>A0ABS7NFQ8_9RHOB</name>
<dbReference type="RefSeq" id="WP_222508422.1">
    <property type="nucleotide sequence ID" value="NZ_JAHVJA010000004.1"/>
</dbReference>
<keyword evidence="3" id="KW-1185">Reference proteome</keyword>
<dbReference type="EMBL" id="JAHVJA010000004">
    <property type="protein sequence ID" value="MBY6140038.1"/>
    <property type="molecule type" value="Genomic_DNA"/>
</dbReference>
<proteinExistence type="predicted"/>
<evidence type="ECO:0000313" key="2">
    <source>
        <dbReference type="EMBL" id="MBY6140038.1"/>
    </source>
</evidence>
<evidence type="ECO:0000256" key="1">
    <source>
        <dbReference type="SAM" id="Phobius"/>
    </source>
</evidence>
<comment type="caution">
    <text evidence="2">The sequence shown here is derived from an EMBL/GenBank/DDBJ whole genome shotgun (WGS) entry which is preliminary data.</text>
</comment>
<feature type="transmembrane region" description="Helical" evidence="1">
    <location>
        <begin position="96"/>
        <end position="117"/>
    </location>
</feature>
<keyword evidence="1" id="KW-1133">Transmembrane helix</keyword>
<dbReference type="Gene3D" id="1.20.210.10">
    <property type="entry name" value="Cytochrome c oxidase-like, subunit I domain"/>
    <property type="match status" value="1"/>
</dbReference>
<feature type="transmembrane region" description="Helical" evidence="1">
    <location>
        <begin position="39"/>
        <end position="58"/>
    </location>
</feature>
<protein>
    <submittedName>
        <fullName evidence="2">Uncharacterized protein</fullName>
    </submittedName>
</protein>
<feature type="transmembrane region" description="Helical" evidence="1">
    <location>
        <begin position="70"/>
        <end position="90"/>
    </location>
</feature>
<accession>A0ABS7NFQ8</accession>
<dbReference type="InterPro" id="IPR036927">
    <property type="entry name" value="Cyt_c_oxase-like_su1_sf"/>
</dbReference>
<dbReference type="SUPFAM" id="SSF81442">
    <property type="entry name" value="Cytochrome c oxidase subunit I-like"/>
    <property type="match status" value="1"/>
</dbReference>
<organism evidence="2 3">
    <name type="scientific">Leisingera daeponensis</name>
    <dbReference type="NCBI Taxonomy" id="405746"/>
    <lineage>
        <taxon>Bacteria</taxon>
        <taxon>Pseudomonadati</taxon>
        <taxon>Pseudomonadota</taxon>
        <taxon>Alphaproteobacteria</taxon>
        <taxon>Rhodobacterales</taxon>
        <taxon>Roseobacteraceae</taxon>
        <taxon>Leisingera</taxon>
    </lineage>
</organism>
<gene>
    <name evidence="2" type="ORF">KUV26_11370</name>
</gene>
<dbReference type="Proteomes" id="UP000766629">
    <property type="component" value="Unassembled WGS sequence"/>
</dbReference>
<keyword evidence="1" id="KW-0812">Transmembrane</keyword>
<keyword evidence="1" id="KW-0472">Membrane</keyword>
<reference evidence="2 3" key="1">
    <citation type="submission" date="2021-06" db="EMBL/GenBank/DDBJ databases">
        <title>50 bacteria genomes isolated from Dapeng, Shenzhen, China.</title>
        <authorList>
            <person name="Zheng W."/>
            <person name="Yu S."/>
            <person name="Huang Y."/>
        </authorList>
    </citation>
    <scope>NUCLEOTIDE SEQUENCE [LARGE SCALE GENOMIC DNA]</scope>
    <source>
        <strain evidence="2 3">DP1N14-2</strain>
    </source>
</reference>